<reference evidence="4" key="1">
    <citation type="submission" date="2023-03" db="EMBL/GenBank/DDBJ databases">
        <title>Massive genome expansion in bonnet fungi (Mycena s.s.) driven by repeated elements and novel gene families across ecological guilds.</title>
        <authorList>
            <consortium name="Lawrence Berkeley National Laboratory"/>
            <person name="Harder C.B."/>
            <person name="Miyauchi S."/>
            <person name="Viragh M."/>
            <person name="Kuo A."/>
            <person name="Thoen E."/>
            <person name="Andreopoulos B."/>
            <person name="Lu D."/>
            <person name="Skrede I."/>
            <person name="Drula E."/>
            <person name="Henrissat B."/>
            <person name="Morin E."/>
            <person name="Kohler A."/>
            <person name="Barry K."/>
            <person name="LaButti K."/>
            <person name="Morin E."/>
            <person name="Salamov A."/>
            <person name="Lipzen A."/>
            <person name="Mereny Z."/>
            <person name="Hegedus B."/>
            <person name="Baldrian P."/>
            <person name="Stursova M."/>
            <person name="Weitz H."/>
            <person name="Taylor A."/>
            <person name="Grigoriev I.V."/>
            <person name="Nagy L.G."/>
            <person name="Martin F."/>
            <person name="Kauserud H."/>
        </authorList>
    </citation>
    <scope>NUCLEOTIDE SEQUENCE</scope>
    <source>
        <strain evidence="4">CBHHK200</strain>
    </source>
</reference>
<keyword evidence="1" id="KW-0597">Phosphoprotein</keyword>
<dbReference type="GO" id="GO:0000160">
    <property type="term" value="P:phosphorelay signal transduction system"/>
    <property type="evidence" value="ECO:0007669"/>
    <property type="project" value="UniProtKB-KW"/>
</dbReference>
<feature type="region of interest" description="Disordered" evidence="3">
    <location>
        <begin position="376"/>
        <end position="397"/>
    </location>
</feature>
<dbReference type="PANTHER" id="PTHR45339:SF1">
    <property type="entry name" value="HYBRID SIGNAL TRANSDUCTION HISTIDINE KINASE J"/>
    <property type="match status" value="1"/>
</dbReference>
<evidence type="ECO:0000256" key="2">
    <source>
        <dbReference type="ARBA" id="ARBA00023012"/>
    </source>
</evidence>
<protein>
    <submittedName>
        <fullName evidence="4">Uncharacterized protein</fullName>
    </submittedName>
</protein>
<name>A0AAD6WP60_9AGAR</name>
<dbReference type="Proteomes" id="UP001218188">
    <property type="component" value="Unassembled WGS sequence"/>
</dbReference>
<proteinExistence type="predicted"/>
<organism evidence="4 5">
    <name type="scientific">Mycena alexandri</name>
    <dbReference type="NCBI Taxonomy" id="1745969"/>
    <lineage>
        <taxon>Eukaryota</taxon>
        <taxon>Fungi</taxon>
        <taxon>Dikarya</taxon>
        <taxon>Basidiomycota</taxon>
        <taxon>Agaricomycotina</taxon>
        <taxon>Agaricomycetes</taxon>
        <taxon>Agaricomycetidae</taxon>
        <taxon>Agaricales</taxon>
        <taxon>Marasmiineae</taxon>
        <taxon>Mycenaceae</taxon>
        <taxon>Mycena</taxon>
    </lineage>
</organism>
<feature type="region of interest" description="Disordered" evidence="3">
    <location>
        <begin position="80"/>
        <end position="100"/>
    </location>
</feature>
<comment type="caution">
    <text evidence="4">The sequence shown here is derived from an EMBL/GenBank/DDBJ whole genome shotgun (WGS) entry which is preliminary data.</text>
</comment>
<evidence type="ECO:0000256" key="3">
    <source>
        <dbReference type="SAM" id="MobiDB-lite"/>
    </source>
</evidence>
<dbReference type="PANTHER" id="PTHR45339">
    <property type="entry name" value="HYBRID SIGNAL TRANSDUCTION HISTIDINE KINASE J"/>
    <property type="match status" value="1"/>
</dbReference>
<keyword evidence="2" id="KW-0902">Two-component regulatory system</keyword>
<evidence type="ECO:0000313" key="5">
    <source>
        <dbReference type="Proteomes" id="UP001218188"/>
    </source>
</evidence>
<dbReference type="AlphaFoldDB" id="A0AAD6WP60"/>
<evidence type="ECO:0000256" key="1">
    <source>
        <dbReference type="ARBA" id="ARBA00022553"/>
    </source>
</evidence>
<accession>A0AAD6WP60</accession>
<gene>
    <name evidence="4" type="ORF">C8F04DRAFT_1273257</name>
</gene>
<evidence type="ECO:0000313" key="4">
    <source>
        <dbReference type="EMBL" id="KAJ7021848.1"/>
    </source>
</evidence>
<keyword evidence="5" id="KW-1185">Reference proteome</keyword>
<dbReference type="Gene3D" id="1.20.120.1530">
    <property type="match status" value="1"/>
</dbReference>
<dbReference type="EMBL" id="JARJCM010000222">
    <property type="protein sequence ID" value="KAJ7021848.1"/>
    <property type="molecule type" value="Genomic_DNA"/>
</dbReference>
<sequence length="397" mass="43758">MLRSDTNDPGPLRFRMSALFFLWLSGFFRYFLLSCGVVRDVSPDVATGDLTQKITVPVQGDLMVQLKKMKGGGREGKWKWEIGEGGGAEDDRGPRRRTPVPSRAYVRGRVLVRVRVLASTDERVESTRRAVDARLPVVRTYGAVFLCGRSDGVHVHMRVARGETELALEPLSGSSSQRRLSCGRAARFFSRGVINTMVNTLAISRPTRVSRDVGTEGKLGAQAHVEDVEGTWRERTDEVNTLTANLTTQVRGIAAVTSAVAKGDLSKQIDAPPLSLSRGPSRPEINTPALALRHSCVRRIFLRPPVAIISLGEGIGERLDDVAQNTHRSNARAVFSTPRLRMPVYTRVVHHIHTSGARFHHRRRACKSIKTSQAQSYHALSSPSRFPPGIGLQHLSP</sequence>